<dbReference type="EMBL" id="BK015634">
    <property type="protein sequence ID" value="DAE17003.1"/>
    <property type="molecule type" value="Genomic_DNA"/>
</dbReference>
<protein>
    <submittedName>
        <fullName evidence="1">Uncharacterized protein</fullName>
    </submittedName>
</protein>
<reference evidence="1" key="1">
    <citation type="journal article" date="2021" name="Proc. Natl. Acad. Sci. U.S.A.">
        <title>A Catalog of Tens of Thousands of Viruses from Human Metagenomes Reveals Hidden Associations with Chronic Diseases.</title>
        <authorList>
            <person name="Tisza M.J."/>
            <person name="Buck C.B."/>
        </authorList>
    </citation>
    <scope>NUCLEOTIDE SEQUENCE</scope>
    <source>
        <strain evidence="1">CtZ0X1</strain>
    </source>
</reference>
<accession>A0A8S5QDR4</accession>
<name>A0A8S5QDR4_9CAUD</name>
<sequence length="46" mass="5351">MYVYKQKNINYFIVKVGRLGERLSGRSFYNSSFPSFLSITALKTLL</sequence>
<evidence type="ECO:0000313" key="1">
    <source>
        <dbReference type="EMBL" id="DAE17003.1"/>
    </source>
</evidence>
<proteinExistence type="predicted"/>
<organism evidence="1">
    <name type="scientific">Siphoviridae sp. ctZ0X1</name>
    <dbReference type="NCBI Taxonomy" id="2825554"/>
    <lineage>
        <taxon>Viruses</taxon>
        <taxon>Duplodnaviria</taxon>
        <taxon>Heunggongvirae</taxon>
        <taxon>Uroviricota</taxon>
        <taxon>Caudoviricetes</taxon>
    </lineage>
</organism>